<feature type="region of interest" description="Disordered" evidence="1">
    <location>
        <begin position="292"/>
        <end position="318"/>
    </location>
</feature>
<dbReference type="Pfam" id="PF12146">
    <property type="entry name" value="Hydrolase_4"/>
    <property type="match status" value="1"/>
</dbReference>
<dbReference type="PANTHER" id="PTHR42103">
    <property type="entry name" value="ALPHA/BETA-HYDROLASES SUPERFAMILY PROTEIN"/>
    <property type="match status" value="1"/>
</dbReference>
<proteinExistence type="predicted"/>
<evidence type="ECO:0000256" key="1">
    <source>
        <dbReference type="SAM" id="MobiDB-lite"/>
    </source>
</evidence>
<feature type="domain" description="Serine aminopeptidase S33" evidence="2">
    <location>
        <begin position="88"/>
        <end position="200"/>
    </location>
</feature>
<keyword evidence="4" id="KW-1185">Reference proteome</keyword>
<reference evidence="3 4" key="1">
    <citation type="submission" date="2020-08" db="EMBL/GenBank/DDBJ databases">
        <title>Whole genome shotgun sequence of Actinocatenispora thailandica NBRC 105041.</title>
        <authorList>
            <person name="Komaki H."/>
            <person name="Tamura T."/>
        </authorList>
    </citation>
    <scope>NUCLEOTIDE SEQUENCE [LARGE SCALE GENOMIC DNA]</scope>
    <source>
        <strain evidence="3 4">NBRC 105041</strain>
    </source>
</reference>
<gene>
    <name evidence="3" type="ORF">Athai_35190</name>
</gene>
<dbReference type="SUPFAM" id="SSF53474">
    <property type="entry name" value="alpha/beta-Hydrolases"/>
    <property type="match status" value="1"/>
</dbReference>
<protein>
    <recommendedName>
        <fullName evidence="2">Serine aminopeptidase S33 domain-containing protein</fullName>
    </recommendedName>
</protein>
<dbReference type="EMBL" id="AP023355">
    <property type="protein sequence ID" value="BCJ36016.1"/>
    <property type="molecule type" value="Genomic_DNA"/>
</dbReference>
<name>A0A7R7DQV5_9ACTN</name>
<dbReference type="InterPro" id="IPR029058">
    <property type="entry name" value="AB_hydrolase_fold"/>
</dbReference>
<dbReference type="Proteomes" id="UP000611640">
    <property type="component" value="Chromosome"/>
</dbReference>
<accession>A0A7R7DQV5</accession>
<dbReference type="Gene3D" id="3.40.50.1820">
    <property type="entry name" value="alpha/beta hydrolase"/>
    <property type="match status" value="1"/>
</dbReference>
<sequence>MVDHADRSPAVGRYGARHRRPAERLAGRPHVTDWVIVSAAIRANSILPATRTDIELSTADGVTLVGELATPVDRPPVATLVCLHPLPTHGGMMDSHLYRKAAWRLPALAGLAVLRFNTRGTGSLRGTSGGTFDNGVAERYDVAAAIEYAEFHDLPDVWLVGWSFGTDLALMYGCDPAVRGLILLSPPLRYAKPDHLAAWAASGRPVTALVPEFDDYLRPAEAAQRFAAVPQAEVVGVPGGKHLWVGHSELILDEIVRRVAPESAPLPRSWDGPMEFGDASAYANRTVAAFADKPLPGPAAGDGTAAPSPGDTAGGAAR</sequence>
<dbReference type="InterPro" id="IPR022742">
    <property type="entry name" value="Hydrolase_4"/>
</dbReference>
<evidence type="ECO:0000313" key="3">
    <source>
        <dbReference type="EMBL" id="BCJ36016.1"/>
    </source>
</evidence>
<dbReference type="AlphaFoldDB" id="A0A7R7DQV5"/>
<dbReference type="PANTHER" id="PTHR42103:SF2">
    <property type="entry name" value="AB HYDROLASE-1 DOMAIN-CONTAINING PROTEIN"/>
    <property type="match status" value="1"/>
</dbReference>
<feature type="compositionally biased region" description="Low complexity" evidence="1">
    <location>
        <begin position="298"/>
        <end position="310"/>
    </location>
</feature>
<dbReference type="KEGG" id="atl:Athai_35190"/>
<evidence type="ECO:0000313" key="4">
    <source>
        <dbReference type="Proteomes" id="UP000611640"/>
    </source>
</evidence>
<organism evidence="3 4">
    <name type="scientific">Actinocatenispora thailandica</name>
    <dbReference type="NCBI Taxonomy" id="227318"/>
    <lineage>
        <taxon>Bacteria</taxon>
        <taxon>Bacillati</taxon>
        <taxon>Actinomycetota</taxon>
        <taxon>Actinomycetes</taxon>
        <taxon>Micromonosporales</taxon>
        <taxon>Micromonosporaceae</taxon>
        <taxon>Actinocatenispora</taxon>
    </lineage>
</organism>
<evidence type="ECO:0000259" key="2">
    <source>
        <dbReference type="Pfam" id="PF12146"/>
    </source>
</evidence>